<dbReference type="SMART" id="SM00387">
    <property type="entry name" value="HATPase_c"/>
    <property type="match status" value="1"/>
</dbReference>
<keyword evidence="8" id="KW-1185">Reference proteome</keyword>
<keyword evidence="1 2" id="KW-0597">Phosphoprotein</keyword>
<dbReference type="PRINTS" id="PR00344">
    <property type="entry name" value="BCTRLSENSOR"/>
</dbReference>
<dbReference type="SUPFAM" id="SSF55874">
    <property type="entry name" value="ATPase domain of HSP90 chaperone/DNA topoisomerase II/histidine kinase"/>
    <property type="match status" value="1"/>
</dbReference>
<dbReference type="InterPro" id="IPR003594">
    <property type="entry name" value="HATPase_dom"/>
</dbReference>
<feature type="coiled-coil region" evidence="3">
    <location>
        <begin position="198"/>
        <end position="225"/>
    </location>
</feature>
<dbReference type="InterPro" id="IPR036890">
    <property type="entry name" value="HATPase_C_sf"/>
</dbReference>
<dbReference type="SUPFAM" id="SSF55781">
    <property type="entry name" value="GAF domain-like"/>
    <property type="match status" value="1"/>
</dbReference>
<evidence type="ECO:0000256" key="1">
    <source>
        <dbReference type="ARBA" id="ARBA00022553"/>
    </source>
</evidence>
<dbReference type="SUPFAM" id="SSF52172">
    <property type="entry name" value="CheY-like"/>
    <property type="match status" value="1"/>
</dbReference>
<dbReference type="SMART" id="SM00388">
    <property type="entry name" value="HisKA"/>
    <property type="match status" value="1"/>
</dbReference>
<name>A0A8T9BZT6_9HELO</name>
<dbReference type="Pfam" id="PF02518">
    <property type="entry name" value="HATPase_c"/>
    <property type="match status" value="1"/>
</dbReference>
<dbReference type="EMBL" id="QGMK01001532">
    <property type="protein sequence ID" value="TVY67501.1"/>
    <property type="molecule type" value="Genomic_DNA"/>
</dbReference>
<dbReference type="SUPFAM" id="SSF47384">
    <property type="entry name" value="Homodimeric domain of signal transducing histidine kinase"/>
    <property type="match status" value="1"/>
</dbReference>
<dbReference type="PANTHER" id="PTHR43719:SF72">
    <property type="entry name" value="HISTIDINE KINASE_RESPONSE REGULATOR, PUTATIVE (AFU_ORTHOLOGUE AFUA_8G06140)-RELATED"/>
    <property type="match status" value="1"/>
</dbReference>
<comment type="caution">
    <text evidence="7">The sequence shown here is derived from an EMBL/GenBank/DDBJ whole genome shotgun (WGS) entry which is preliminary data.</text>
</comment>
<dbReference type="Pfam" id="PF00072">
    <property type="entry name" value="Response_reg"/>
    <property type="match status" value="1"/>
</dbReference>
<evidence type="ECO:0000313" key="7">
    <source>
        <dbReference type="EMBL" id="TVY67501.1"/>
    </source>
</evidence>
<dbReference type="InterPro" id="IPR011006">
    <property type="entry name" value="CheY-like_superfamily"/>
</dbReference>
<dbReference type="Gene3D" id="3.40.50.2300">
    <property type="match status" value="1"/>
</dbReference>
<dbReference type="FunFam" id="1.10.287.130:FF:000023">
    <property type="entry name" value="Sensor histidine kinase/response regulator, putative"/>
    <property type="match status" value="1"/>
</dbReference>
<keyword evidence="3" id="KW-0175">Coiled coil</keyword>
<accession>A0A8T9BZT6</accession>
<dbReference type="CDD" id="cd00082">
    <property type="entry name" value="HisKA"/>
    <property type="match status" value="1"/>
</dbReference>
<feature type="region of interest" description="Disordered" evidence="4">
    <location>
        <begin position="978"/>
        <end position="1015"/>
    </location>
</feature>
<dbReference type="AlphaFoldDB" id="A0A8T9BZT6"/>
<reference evidence="7 8" key="1">
    <citation type="submission" date="2018-05" db="EMBL/GenBank/DDBJ databases">
        <title>Genome sequencing and assembly of the regulated plant pathogen Lachnellula willkommii and related sister species for the development of diagnostic species identification markers.</title>
        <authorList>
            <person name="Giroux E."/>
            <person name="Bilodeau G."/>
        </authorList>
    </citation>
    <scope>NUCLEOTIDE SEQUENCE [LARGE SCALE GENOMIC DNA]</scope>
    <source>
        <strain evidence="7 8">CBS 268.59</strain>
    </source>
</reference>
<feature type="region of interest" description="Disordered" evidence="4">
    <location>
        <begin position="432"/>
        <end position="453"/>
    </location>
</feature>
<evidence type="ECO:0000259" key="6">
    <source>
        <dbReference type="PROSITE" id="PS50110"/>
    </source>
</evidence>
<dbReference type="InterPro" id="IPR005467">
    <property type="entry name" value="His_kinase_dom"/>
</dbReference>
<evidence type="ECO:0000313" key="8">
    <source>
        <dbReference type="Proteomes" id="UP000469558"/>
    </source>
</evidence>
<feature type="compositionally biased region" description="Basic and acidic residues" evidence="4">
    <location>
        <begin position="435"/>
        <end position="446"/>
    </location>
</feature>
<dbReference type="InterPro" id="IPR004358">
    <property type="entry name" value="Sig_transdc_His_kin-like_C"/>
</dbReference>
<dbReference type="Proteomes" id="UP000469558">
    <property type="component" value="Unassembled WGS sequence"/>
</dbReference>
<dbReference type="Pfam" id="PF00512">
    <property type="entry name" value="HisKA"/>
    <property type="match status" value="1"/>
</dbReference>
<dbReference type="PROSITE" id="PS50109">
    <property type="entry name" value="HIS_KIN"/>
    <property type="match status" value="1"/>
</dbReference>
<feature type="domain" description="Response regulatory" evidence="6">
    <location>
        <begin position="1049"/>
        <end position="1127"/>
    </location>
</feature>
<evidence type="ECO:0000259" key="5">
    <source>
        <dbReference type="PROSITE" id="PS50109"/>
    </source>
</evidence>
<organism evidence="7 8">
    <name type="scientific">Lachnellula suecica</name>
    <dbReference type="NCBI Taxonomy" id="602035"/>
    <lineage>
        <taxon>Eukaryota</taxon>
        <taxon>Fungi</taxon>
        <taxon>Dikarya</taxon>
        <taxon>Ascomycota</taxon>
        <taxon>Pezizomycotina</taxon>
        <taxon>Leotiomycetes</taxon>
        <taxon>Helotiales</taxon>
        <taxon>Lachnaceae</taxon>
        <taxon>Lachnellula</taxon>
    </lineage>
</organism>
<evidence type="ECO:0000256" key="4">
    <source>
        <dbReference type="SAM" id="MobiDB-lite"/>
    </source>
</evidence>
<dbReference type="GO" id="GO:0000155">
    <property type="term" value="F:phosphorelay sensor kinase activity"/>
    <property type="evidence" value="ECO:0007669"/>
    <property type="project" value="InterPro"/>
</dbReference>
<evidence type="ECO:0000256" key="2">
    <source>
        <dbReference type="PROSITE-ProRule" id="PRU00169"/>
    </source>
</evidence>
<dbReference type="PROSITE" id="PS50110">
    <property type="entry name" value="RESPONSE_REGULATORY"/>
    <property type="match status" value="1"/>
</dbReference>
<feature type="modified residue" description="4-aspartylphosphate" evidence="2">
    <location>
        <position position="1104"/>
    </location>
</feature>
<protein>
    <submittedName>
        <fullName evidence="7">Hybrid signal transduction protein dokA</fullName>
    </submittedName>
</protein>
<feature type="region of interest" description="Disordered" evidence="4">
    <location>
        <begin position="1025"/>
        <end position="1044"/>
    </location>
</feature>
<feature type="domain" description="Histidine kinase" evidence="5">
    <location>
        <begin position="536"/>
        <end position="799"/>
    </location>
</feature>
<feature type="compositionally biased region" description="Basic and acidic residues" evidence="4">
    <location>
        <begin position="1033"/>
        <end position="1044"/>
    </location>
</feature>
<gene>
    <name evidence="7" type="primary">dokA</name>
    <name evidence="7" type="ORF">LSUE1_G005341</name>
</gene>
<dbReference type="Gene3D" id="3.30.565.10">
    <property type="entry name" value="Histidine kinase-like ATPase, C-terminal domain"/>
    <property type="match status" value="1"/>
</dbReference>
<sequence>MLHSSSPPGYPTPRELDMSDSQRAVELRRFFAPHHEYASTQAEHDYTVGLNSDGALSAYAETVVWRLRGAHAMVSLINKSSQYFLAGARRTEEEANEDVSTDTNWFGCSSVPTPGGLCENTVALDCSKPTEYPCFIVNDLSQDPRFAGLPVVDGSIAKYRFYAGAPITTPLGIKIGSFFIFDDKVRDGLSLQHRKFLHQQAANVMKHLQTKQEAAERRRVALMSKGLAGFLDIASRDKDTSGEAVRVHEAADILFKNQLDTVDGSGAAQDPSAPAKETVLDKIRATLDIAASIIRESLELTAGGVVFLDTTVGYTDNDIIDTIASEYFTGDIGLQSPSLEDETVSLQSSQTGSLRPPLQDVGMGWSLSQGTIRSATDKYKPSKILAMSAAPTALWDHQARILDAKALQAFITSYPKGNVWYFDDEGYYSFEPPQETERGSPSDRRQSSGTTKQRSEAAMLSGVFHKARQIIFLPLWDAGADRWYSGCFVWTQCAVPVFTVESEVAYLSAFTNSMMVEISRLDALTANKVKSDFISSISHEFRSPLHGILASVEFLRDSPLDNTQSEFVSTIQNCGGTLLDTINHVLDYSKINSFEKVKNQQGTISNELFQVTNLALLCEDVVNGMIAANEYRETTHGQVPFTPSIDESRPSQVRRHSIRAPLDIILDIEHRDWEFCVQAGALRRVVMNIFGNAQKYTESGYIMVQLRVRDSQEESPHHQENHVSKTLSLRIRDSGCGMSSEYMERKLYHPFAQEDTFSPGVGLGLSIVWSIVNQLGGKIHIRSELGKGTDVEVTIPVDMIEASEKTSNESAYPTETPREAQECVAAVRKRAVGKSVSITRGTKCGSAQNHLDAMSWDCIQRYCADWFGFELKAEGGDVVITDRHDVYPDTQRILLFSGVPSCPSASKGKKTRLTANISTPIGPFKLARSILALLDMELQPAPRIDAGTQTPLGSPEEQRVMNGIIQTDYGFPALDATLVEPPPNPDTTTEPPITPRLTPPASSTSCTPHTHFPSLTTTTLTLPVRRLPSSHPTPKEKGTDKEEAKKGLRILAVDDNALNLQLLARYLSKRPQDTVVTATNGLEAVSAFKTSLSNHQTIDVVFMDISMPEMDGFEATRLIRKVEPAAE</sequence>
<dbReference type="InterPro" id="IPR003661">
    <property type="entry name" value="HisK_dim/P_dom"/>
</dbReference>
<dbReference type="InterPro" id="IPR001789">
    <property type="entry name" value="Sig_transdc_resp-reg_receiver"/>
</dbReference>
<dbReference type="Gene3D" id="1.10.287.130">
    <property type="match status" value="1"/>
</dbReference>
<proteinExistence type="predicted"/>
<dbReference type="OrthoDB" id="303614at2759"/>
<dbReference type="CDD" id="cd17546">
    <property type="entry name" value="REC_hyHK_CKI1_RcsC-like"/>
    <property type="match status" value="1"/>
</dbReference>
<dbReference type="PANTHER" id="PTHR43719">
    <property type="entry name" value="TWO-COMPONENT HISTIDINE KINASE"/>
    <property type="match status" value="1"/>
</dbReference>
<feature type="non-terminal residue" evidence="7">
    <location>
        <position position="1127"/>
    </location>
</feature>
<dbReference type="InterPro" id="IPR036097">
    <property type="entry name" value="HisK_dim/P_sf"/>
</dbReference>
<evidence type="ECO:0000256" key="3">
    <source>
        <dbReference type="SAM" id="Coils"/>
    </source>
</evidence>
<dbReference type="InterPro" id="IPR050956">
    <property type="entry name" value="2C_system_His_kinase"/>
</dbReference>